<evidence type="ECO:0000313" key="2">
    <source>
        <dbReference type="WBParaSite" id="JU765_v2.g3353.t1"/>
    </source>
</evidence>
<sequence>MRNEDKPPIRGKTSPYGFFVKMCYEEHKKKYPDESVQVTEISKKCADKWKTMSEDEKRRFYELAAKDADRYQAEVAAYGGDESTKKKKKTKKDPNAPKRALSAFFFFSNERRAQVQQEHADWKVSQVAQELGRIWKSMTEEEKNVYEKKANEDKARYAEEMKTYREHVAANPPPPPPQPQQQPIHLEQHHQQPQIHRIVQAVPQNIHPHQQVIMVQQPMNGGPPQQIMMVPQSAAMEYHTGHPL</sequence>
<organism evidence="1 2">
    <name type="scientific">Panagrolaimus sp. JU765</name>
    <dbReference type="NCBI Taxonomy" id="591449"/>
    <lineage>
        <taxon>Eukaryota</taxon>
        <taxon>Metazoa</taxon>
        <taxon>Ecdysozoa</taxon>
        <taxon>Nematoda</taxon>
        <taxon>Chromadorea</taxon>
        <taxon>Rhabditida</taxon>
        <taxon>Tylenchina</taxon>
        <taxon>Panagrolaimomorpha</taxon>
        <taxon>Panagrolaimoidea</taxon>
        <taxon>Panagrolaimidae</taxon>
        <taxon>Panagrolaimus</taxon>
    </lineage>
</organism>
<proteinExistence type="predicted"/>
<accession>A0AC34R4N0</accession>
<name>A0AC34R4N0_9BILA</name>
<reference evidence="2" key="1">
    <citation type="submission" date="2022-11" db="UniProtKB">
        <authorList>
            <consortium name="WormBaseParasite"/>
        </authorList>
    </citation>
    <scope>IDENTIFICATION</scope>
</reference>
<protein>
    <submittedName>
        <fullName evidence="2">HMG box domain-containing protein</fullName>
    </submittedName>
</protein>
<dbReference type="Proteomes" id="UP000887576">
    <property type="component" value="Unplaced"/>
</dbReference>
<dbReference type="WBParaSite" id="JU765_v2.g3353.t1">
    <property type="protein sequence ID" value="JU765_v2.g3353.t1"/>
    <property type="gene ID" value="JU765_v2.g3353"/>
</dbReference>
<evidence type="ECO:0000313" key="1">
    <source>
        <dbReference type="Proteomes" id="UP000887576"/>
    </source>
</evidence>